<proteinExistence type="predicted"/>
<keyword evidence="3" id="KW-1185">Reference proteome</keyword>
<comment type="caution">
    <text evidence="2">The sequence shown here is derived from an EMBL/GenBank/DDBJ whole genome shotgun (WGS) entry which is preliminary data.</text>
</comment>
<feature type="non-terminal residue" evidence="2">
    <location>
        <position position="1"/>
    </location>
</feature>
<feature type="region of interest" description="Disordered" evidence="1">
    <location>
        <begin position="178"/>
        <end position="211"/>
    </location>
</feature>
<sequence length="240" mass="25542">RNASGSETGGAAAGGNGFPIVHPRVGPDSQWACKKFMRVVHAAWHWLQMVEEGGVGSEHDLSKACDNIDHGVAVECLRRHAVPQATLFVCLAAWTAPGTCCVGPELSAPMWPTGGLPQGDPAAPSTLVATLTPWCPPSAQSLAYMYDRSFLSAGDQGPDAAISVTQFFDRDAGFRENEPRRQRWDADSPTRIGQSYSHRAPRTDSCTRLSSSSCPATRGMGEAVLGHLDLGSAPWQLPSS</sequence>
<reference evidence="2" key="1">
    <citation type="submission" date="2023-10" db="EMBL/GenBank/DDBJ databases">
        <authorList>
            <person name="Chen Y."/>
            <person name="Shah S."/>
            <person name="Dougan E. K."/>
            <person name="Thang M."/>
            <person name="Chan C."/>
        </authorList>
    </citation>
    <scope>NUCLEOTIDE SEQUENCE [LARGE SCALE GENOMIC DNA]</scope>
</reference>
<organism evidence="2 3">
    <name type="scientific">Prorocentrum cordatum</name>
    <dbReference type="NCBI Taxonomy" id="2364126"/>
    <lineage>
        <taxon>Eukaryota</taxon>
        <taxon>Sar</taxon>
        <taxon>Alveolata</taxon>
        <taxon>Dinophyceae</taxon>
        <taxon>Prorocentrales</taxon>
        <taxon>Prorocentraceae</taxon>
        <taxon>Prorocentrum</taxon>
    </lineage>
</organism>
<dbReference type="Proteomes" id="UP001189429">
    <property type="component" value="Unassembled WGS sequence"/>
</dbReference>
<name>A0ABN9USX7_9DINO</name>
<evidence type="ECO:0000313" key="3">
    <source>
        <dbReference type="Proteomes" id="UP001189429"/>
    </source>
</evidence>
<accession>A0ABN9USX7</accession>
<dbReference type="EMBL" id="CAUYUJ010016226">
    <property type="protein sequence ID" value="CAK0863108.1"/>
    <property type="molecule type" value="Genomic_DNA"/>
</dbReference>
<feature type="compositionally biased region" description="Basic and acidic residues" evidence="1">
    <location>
        <begin position="178"/>
        <end position="188"/>
    </location>
</feature>
<gene>
    <name evidence="2" type="ORF">PCOR1329_LOCUS51336</name>
</gene>
<evidence type="ECO:0000256" key="1">
    <source>
        <dbReference type="SAM" id="MobiDB-lite"/>
    </source>
</evidence>
<evidence type="ECO:0000313" key="2">
    <source>
        <dbReference type="EMBL" id="CAK0863108.1"/>
    </source>
</evidence>
<protein>
    <submittedName>
        <fullName evidence="2">Uncharacterized protein</fullName>
    </submittedName>
</protein>